<dbReference type="Proteomes" id="UP000176050">
    <property type="component" value="Chromosome"/>
</dbReference>
<feature type="transmembrane region" description="Helical" evidence="1">
    <location>
        <begin position="99"/>
        <end position="121"/>
    </location>
</feature>
<proteinExistence type="predicted"/>
<gene>
    <name evidence="2" type="ORF">LPB138_10205</name>
</gene>
<keyword evidence="1" id="KW-1133">Transmembrane helix</keyword>
<keyword evidence="3" id="KW-1185">Reference proteome</keyword>
<feature type="transmembrane region" description="Helical" evidence="1">
    <location>
        <begin position="165"/>
        <end position="185"/>
    </location>
</feature>
<sequence length="220" mass="26422">MNYLSLNLLLQNDWITFVFLIIFILLGVVKFIFKDRLNDLILLFVSKKYFLNFGKEKKPVISRFNFILFIVQTLVLTLLFFSYLEFYQPKLLLNNNFELFVQIFVGLIIFFAIRYVIGFVLGRLFEVNQLHEEITFAKVSYLFSISIIILPLVLFVFFMKNYNLFIFQLTLLVLLILLIFRYLFIFRNNKKRVISKLFYFILYLCALEIAPMLLIFKLIL</sequence>
<dbReference type="OrthoDB" id="1438590at2"/>
<dbReference type="AlphaFoldDB" id="A0A1D8P8X1"/>
<feature type="transmembrane region" description="Helical" evidence="1">
    <location>
        <begin position="14"/>
        <end position="33"/>
    </location>
</feature>
<keyword evidence="1" id="KW-0812">Transmembrane</keyword>
<dbReference type="STRING" id="1850246.LPB138_10205"/>
<evidence type="ECO:0000313" key="3">
    <source>
        <dbReference type="Proteomes" id="UP000176050"/>
    </source>
</evidence>
<organism evidence="2 3">
    <name type="scientific">Urechidicola croceus</name>
    <dbReference type="NCBI Taxonomy" id="1850246"/>
    <lineage>
        <taxon>Bacteria</taxon>
        <taxon>Pseudomonadati</taxon>
        <taxon>Bacteroidota</taxon>
        <taxon>Flavobacteriia</taxon>
        <taxon>Flavobacteriales</taxon>
        <taxon>Flavobacteriaceae</taxon>
        <taxon>Urechidicola</taxon>
    </lineage>
</organism>
<keyword evidence="1" id="KW-0472">Membrane</keyword>
<accession>A0A1D8P8X1</accession>
<evidence type="ECO:0000256" key="1">
    <source>
        <dbReference type="SAM" id="Phobius"/>
    </source>
</evidence>
<protein>
    <recommendedName>
        <fullName evidence="4">DUF4271 domain-containing protein</fullName>
    </recommendedName>
</protein>
<dbReference type="Pfam" id="PF14093">
    <property type="entry name" value="DUF4271"/>
    <property type="match status" value="1"/>
</dbReference>
<dbReference type="KEGG" id="lul:LPB138_10205"/>
<dbReference type="InterPro" id="IPR025367">
    <property type="entry name" value="DUF4271"/>
</dbReference>
<dbReference type="RefSeq" id="WP_070237192.1">
    <property type="nucleotide sequence ID" value="NZ_CP017478.1"/>
</dbReference>
<feature type="transmembrane region" description="Helical" evidence="1">
    <location>
        <begin position="64"/>
        <end position="84"/>
    </location>
</feature>
<evidence type="ECO:0008006" key="4">
    <source>
        <dbReference type="Google" id="ProtNLM"/>
    </source>
</evidence>
<feature type="transmembrane region" description="Helical" evidence="1">
    <location>
        <begin position="197"/>
        <end position="219"/>
    </location>
</feature>
<feature type="transmembrane region" description="Helical" evidence="1">
    <location>
        <begin position="141"/>
        <end position="159"/>
    </location>
</feature>
<reference evidence="2 3" key="1">
    <citation type="submission" date="2016-10" db="EMBL/GenBank/DDBJ databases">
        <title>Lutibacter sp. LPB0138, isolated from marine gastropod.</title>
        <authorList>
            <person name="Kim E."/>
            <person name="Yi H."/>
        </authorList>
    </citation>
    <scope>NUCLEOTIDE SEQUENCE [LARGE SCALE GENOMIC DNA]</scope>
    <source>
        <strain evidence="2 3">LPB0138</strain>
    </source>
</reference>
<dbReference type="EMBL" id="CP017478">
    <property type="protein sequence ID" value="AOW21028.1"/>
    <property type="molecule type" value="Genomic_DNA"/>
</dbReference>
<evidence type="ECO:0000313" key="2">
    <source>
        <dbReference type="EMBL" id="AOW21028.1"/>
    </source>
</evidence>
<name>A0A1D8P8X1_9FLAO</name>